<evidence type="ECO:0000256" key="3">
    <source>
        <dbReference type="ARBA" id="ARBA00022989"/>
    </source>
</evidence>
<feature type="non-terminal residue" evidence="7">
    <location>
        <position position="1"/>
    </location>
</feature>
<dbReference type="OrthoDB" id="6500128at2759"/>
<dbReference type="GO" id="GO:0140359">
    <property type="term" value="F:ABC-type transporter activity"/>
    <property type="evidence" value="ECO:0007669"/>
    <property type="project" value="InterPro"/>
</dbReference>
<dbReference type="InterPro" id="IPR039421">
    <property type="entry name" value="Type_1_exporter"/>
</dbReference>
<dbReference type="Pfam" id="PF00664">
    <property type="entry name" value="ABC_membrane"/>
    <property type="match status" value="1"/>
</dbReference>
<dbReference type="InterPro" id="IPR011527">
    <property type="entry name" value="ABC1_TM_dom"/>
</dbReference>
<keyword evidence="2 5" id="KW-0812">Transmembrane</keyword>
<proteinExistence type="predicted"/>
<comment type="subcellular location">
    <subcellularLocation>
        <location evidence="1">Membrane</location>
        <topology evidence="1">Multi-pass membrane protein</topology>
    </subcellularLocation>
</comment>
<dbReference type="PANTHER" id="PTHR24222">
    <property type="entry name" value="ABC TRANSPORTER B FAMILY"/>
    <property type="match status" value="1"/>
</dbReference>
<dbReference type="SUPFAM" id="SSF90123">
    <property type="entry name" value="ABC transporter transmembrane region"/>
    <property type="match status" value="1"/>
</dbReference>
<dbReference type="Gramene" id="OE9A056430T1">
    <property type="protein sequence ID" value="OE9A056430C1"/>
    <property type="gene ID" value="OE9A056430"/>
</dbReference>
<keyword evidence="3 5" id="KW-1133">Transmembrane helix</keyword>
<dbReference type="InterPro" id="IPR036640">
    <property type="entry name" value="ABC1_TM_sf"/>
</dbReference>
<dbReference type="GO" id="GO:0005886">
    <property type="term" value="C:plasma membrane"/>
    <property type="evidence" value="ECO:0007669"/>
    <property type="project" value="TreeGrafter"/>
</dbReference>
<feature type="domain" description="ABC transmembrane type-1" evidence="6">
    <location>
        <begin position="34"/>
        <end position="151"/>
    </location>
</feature>
<protein>
    <submittedName>
        <fullName evidence="7">ABC transporter B family member 9-like</fullName>
    </submittedName>
</protein>
<evidence type="ECO:0000313" key="7">
    <source>
        <dbReference type="EMBL" id="CAA2952291.1"/>
    </source>
</evidence>
<feature type="transmembrane region" description="Helical" evidence="5">
    <location>
        <begin position="80"/>
        <end position="100"/>
    </location>
</feature>
<dbReference type="Proteomes" id="UP000594638">
    <property type="component" value="Unassembled WGS sequence"/>
</dbReference>
<evidence type="ECO:0000256" key="1">
    <source>
        <dbReference type="ARBA" id="ARBA00004141"/>
    </source>
</evidence>
<organism evidence="7 8">
    <name type="scientific">Olea europaea subsp. europaea</name>
    <dbReference type="NCBI Taxonomy" id="158383"/>
    <lineage>
        <taxon>Eukaryota</taxon>
        <taxon>Viridiplantae</taxon>
        <taxon>Streptophyta</taxon>
        <taxon>Embryophyta</taxon>
        <taxon>Tracheophyta</taxon>
        <taxon>Spermatophyta</taxon>
        <taxon>Magnoliopsida</taxon>
        <taxon>eudicotyledons</taxon>
        <taxon>Gunneridae</taxon>
        <taxon>Pentapetalae</taxon>
        <taxon>asterids</taxon>
        <taxon>lamiids</taxon>
        <taxon>Lamiales</taxon>
        <taxon>Oleaceae</taxon>
        <taxon>Oleeae</taxon>
        <taxon>Olea</taxon>
    </lineage>
</organism>
<evidence type="ECO:0000256" key="2">
    <source>
        <dbReference type="ARBA" id="ARBA00022692"/>
    </source>
</evidence>
<feature type="transmembrane region" description="Helical" evidence="5">
    <location>
        <begin position="30"/>
        <end position="54"/>
    </location>
</feature>
<dbReference type="GO" id="GO:0005524">
    <property type="term" value="F:ATP binding"/>
    <property type="evidence" value="ECO:0007669"/>
    <property type="project" value="InterPro"/>
</dbReference>
<sequence>MHEGEHTLKKKDDQKVPFYKLFSFADRLDVLLIIVGSISAVGNGLAQPIMTLIFGQLINSFAGTDQKHVVHEVSKISLKYVYLAVGAGLASFLQMSCWMVTGERQATRIRGLYLKTILRQDIEFFDTQTTTGEVIGRMSGDTILIQEAMGEK</sequence>
<dbReference type="EMBL" id="CACTIH010000082">
    <property type="protein sequence ID" value="CAA2952291.1"/>
    <property type="molecule type" value="Genomic_DNA"/>
</dbReference>
<gene>
    <name evidence="7" type="ORF">OLEA9_A056430</name>
</gene>
<keyword evidence="4 5" id="KW-0472">Membrane</keyword>
<accession>A0A8S0PI97</accession>
<dbReference type="Gene3D" id="1.20.1560.10">
    <property type="entry name" value="ABC transporter type 1, transmembrane domain"/>
    <property type="match status" value="1"/>
</dbReference>
<evidence type="ECO:0000313" key="8">
    <source>
        <dbReference type="Proteomes" id="UP000594638"/>
    </source>
</evidence>
<comment type="caution">
    <text evidence="7">The sequence shown here is derived from an EMBL/GenBank/DDBJ whole genome shotgun (WGS) entry which is preliminary data.</text>
</comment>
<dbReference type="PROSITE" id="PS50929">
    <property type="entry name" value="ABC_TM1F"/>
    <property type="match status" value="1"/>
</dbReference>
<dbReference type="AlphaFoldDB" id="A0A8S0PI97"/>
<evidence type="ECO:0000259" key="6">
    <source>
        <dbReference type="PROSITE" id="PS50929"/>
    </source>
</evidence>
<evidence type="ECO:0000256" key="5">
    <source>
        <dbReference type="SAM" id="Phobius"/>
    </source>
</evidence>
<keyword evidence="8" id="KW-1185">Reference proteome</keyword>
<name>A0A8S0PI97_OLEEU</name>
<evidence type="ECO:0000256" key="4">
    <source>
        <dbReference type="ARBA" id="ARBA00023136"/>
    </source>
</evidence>
<reference evidence="7 8" key="1">
    <citation type="submission" date="2019-12" db="EMBL/GenBank/DDBJ databases">
        <authorList>
            <person name="Alioto T."/>
            <person name="Alioto T."/>
            <person name="Gomez Garrido J."/>
        </authorList>
    </citation>
    <scope>NUCLEOTIDE SEQUENCE [LARGE SCALE GENOMIC DNA]</scope>
</reference>
<dbReference type="PANTHER" id="PTHR24222:SF50">
    <property type="entry name" value="ABC TRANSPORTER B FAMILY MEMBER 9-LIKE ISOFORM X2"/>
    <property type="match status" value="1"/>
</dbReference>